<evidence type="ECO:0000313" key="2">
    <source>
        <dbReference type="Proteomes" id="UP001175227"/>
    </source>
</evidence>
<comment type="caution">
    <text evidence="1">The sequence shown here is derived from an EMBL/GenBank/DDBJ whole genome shotgun (WGS) entry which is preliminary data.</text>
</comment>
<proteinExistence type="predicted"/>
<dbReference type="Proteomes" id="UP001175227">
    <property type="component" value="Unassembled WGS sequence"/>
</dbReference>
<feature type="non-terminal residue" evidence="1">
    <location>
        <position position="444"/>
    </location>
</feature>
<keyword evidence="2" id="KW-1185">Reference proteome</keyword>
<accession>A0AA39U1E5</accession>
<organism evidence="1 2">
    <name type="scientific">Armillaria novae-zelandiae</name>
    <dbReference type="NCBI Taxonomy" id="153914"/>
    <lineage>
        <taxon>Eukaryota</taxon>
        <taxon>Fungi</taxon>
        <taxon>Dikarya</taxon>
        <taxon>Basidiomycota</taxon>
        <taxon>Agaricomycotina</taxon>
        <taxon>Agaricomycetes</taxon>
        <taxon>Agaricomycetidae</taxon>
        <taxon>Agaricales</taxon>
        <taxon>Marasmiineae</taxon>
        <taxon>Physalacriaceae</taxon>
        <taxon>Armillaria</taxon>
    </lineage>
</organism>
<evidence type="ECO:0000313" key="1">
    <source>
        <dbReference type="EMBL" id="KAK0468779.1"/>
    </source>
</evidence>
<dbReference type="EMBL" id="JAUEPR010000066">
    <property type="protein sequence ID" value="KAK0468779.1"/>
    <property type="molecule type" value="Genomic_DNA"/>
</dbReference>
<dbReference type="AlphaFoldDB" id="A0AA39U1E5"/>
<name>A0AA39U1E5_9AGAR</name>
<reference evidence="1" key="1">
    <citation type="submission" date="2023-06" db="EMBL/GenBank/DDBJ databases">
        <authorList>
            <consortium name="Lawrence Berkeley National Laboratory"/>
            <person name="Ahrendt S."/>
            <person name="Sahu N."/>
            <person name="Indic B."/>
            <person name="Wong-Bajracharya J."/>
            <person name="Merenyi Z."/>
            <person name="Ke H.-M."/>
            <person name="Monk M."/>
            <person name="Kocsube S."/>
            <person name="Drula E."/>
            <person name="Lipzen A."/>
            <person name="Balint B."/>
            <person name="Henrissat B."/>
            <person name="Andreopoulos B."/>
            <person name="Martin F.M."/>
            <person name="Harder C.B."/>
            <person name="Rigling D."/>
            <person name="Ford K.L."/>
            <person name="Foster G.D."/>
            <person name="Pangilinan J."/>
            <person name="Papanicolaou A."/>
            <person name="Barry K."/>
            <person name="LaButti K."/>
            <person name="Viragh M."/>
            <person name="Koriabine M."/>
            <person name="Yan M."/>
            <person name="Riley R."/>
            <person name="Champramary S."/>
            <person name="Plett K.L."/>
            <person name="Tsai I.J."/>
            <person name="Slot J."/>
            <person name="Sipos G."/>
            <person name="Plett J."/>
            <person name="Nagy L.G."/>
            <person name="Grigoriev I.V."/>
        </authorList>
    </citation>
    <scope>NUCLEOTIDE SEQUENCE</scope>
    <source>
        <strain evidence="1">ICMP 16352</strain>
    </source>
</reference>
<sequence>QQTLWSAVPSSSDKQIPPTLSICKGMPVMIRTNSVTELCITKGQEGTVYSWTSSIVAHGKPMLDVIFVQLINPPADMDIASLPRNIVPVVRTSTTTVCSLPDDTTVKVSRTQVKIAINFAMTDFASQGKTRPFNPVDLNNCRTHQAYYTALSRSATVAGTLILPALGQKNSSPIDPSKIQAGCSGHLCQEFHELEMLDDITKQVYKGTLPDTVHGITRYSLIQSFQAHVSDAYTPPNMDQGLMWSSVWPFEMEDATHMIWAKDFITHKPFPPPSEKQKGWASDMFDQWHITPDKRSHVPSDWYNPLAEPVGCSWSNNSCAYDAVTFVLYNTWNADQDGIGVDFAELGNRWMDLSTAAFQKFTLGEYMLEEVRDYLRHSLSREYPGEFVFGANTSIEALTMRMFRSNGIFPVSDKVCGSADEPRLPWKRQTKTQRVMINDGVDRR</sequence>
<gene>
    <name evidence="1" type="ORF">IW261DRAFT_1345806</name>
</gene>
<protein>
    <submittedName>
        <fullName evidence="1">Uncharacterized protein</fullName>
    </submittedName>
</protein>